<dbReference type="Proteomes" id="UP000183508">
    <property type="component" value="Unassembled WGS sequence"/>
</dbReference>
<gene>
    <name evidence="3" type="ORF">SAMN05421543_1526</name>
</gene>
<name>A0A1I7LHN3_9BACL</name>
<dbReference type="eggNOG" id="COG0741">
    <property type="taxonomic scope" value="Bacteria"/>
</dbReference>
<dbReference type="AlphaFoldDB" id="A0A1I7LHN3"/>
<keyword evidence="1" id="KW-1133">Transmembrane helix</keyword>
<evidence type="ECO:0000313" key="4">
    <source>
        <dbReference type="Proteomes" id="UP000183508"/>
    </source>
</evidence>
<reference evidence="4" key="1">
    <citation type="submission" date="2016-10" db="EMBL/GenBank/DDBJ databases">
        <authorList>
            <person name="Varghese N."/>
        </authorList>
    </citation>
    <scope>NUCLEOTIDE SEQUENCE [LARGE SCALE GENOMIC DNA]</scope>
    <source>
        <strain evidence="4">DSM 17980</strain>
    </source>
</reference>
<dbReference type="RefSeq" id="WP_074956783.1">
    <property type="nucleotide sequence ID" value="NZ_FPBV01000052.1"/>
</dbReference>
<feature type="transmembrane region" description="Helical" evidence="1">
    <location>
        <begin position="21"/>
        <end position="52"/>
    </location>
</feature>
<feature type="non-terminal residue" evidence="3">
    <location>
        <position position="301"/>
    </location>
</feature>
<dbReference type="Pfam" id="PF01464">
    <property type="entry name" value="SLT"/>
    <property type="match status" value="1"/>
</dbReference>
<feature type="domain" description="Transglycosylase SLT" evidence="2">
    <location>
        <begin position="78"/>
        <end position="128"/>
    </location>
</feature>
<proteinExistence type="predicted"/>
<evidence type="ECO:0000256" key="1">
    <source>
        <dbReference type="SAM" id="Phobius"/>
    </source>
</evidence>
<keyword evidence="4" id="KW-1185">Reference proteome</keyword>
<dbReference type="InterPro" id="IPR023346">
    <property type="entry name" value="Lysozyme-like_dom_sf"/>
</dbReference>
<dbReference type="STRING" id="392015.SAMN05421543_1526"/>
<keyword evidence="1" id="KW-0472">Membrane</keyword>
<evidence type="ECO:0000313" key="3">
    <source>
        <dbReference type="EMBL" id="SFV09191.1"/>
    </source>
</evidence>
<protein>
    <submittedName>
        <fullName evidence="3">Transglycosylase SLT domain-containing protein</fullName>
    </submittedName>
</protein>
<organism evidence="3 4">
    <name type="scientific">Alicyclobacillus macrosporangiidus</name>
    <dbReference type="NCBI Taxonomy" id="392015"/>
    <lineage>
        <taxon>Bacteria</taxon>
        <taxon>Bacillati</taxon>
        <taxon>Bacillota</taxon>
        <taxon>Bacilli</taxon>
        <taxon>Bacillales</taxon>
        <taxon>Alicyclobacillaceae</taxon>
        <taxon>Alicyclobacillus</taxon>
    </lineage>
</organism>
<keyword evidence="1" id="KW-0812">Transmembrane</keyword>
<evidence type="ECO:0000259" key="2">
    <source>
        <dbReference type="Pfam" id="PF01464"/>
    </source>
</evidence>
<dbReference type="InterPro" id="IPR008258">
    <property type="entry name" value="Transglycosylase_SLT_dom_1"/>
</dbReference>
<sequence>MQALLRVAFRRSSLRRRITRIAIGILLVMFAPATFGLVLAVAVLAGGAAYMAGADPWNGEIPKDVSPAHGIPSMFVAYVQQASLTYHVPMQLIAGEVMVESAWDPTAYADYGGSHAMGLMQFEPETWSGWSDPFCRIDEPDTDAQRIQQYGGYGVDADGMWAPIGTPSRAASQIATLNAQCQARGNAGCAPYASPWDPADALAAGAKYLSTLYNQFGTWASASAHYYGGAGQDQYVASVMRYTYAYVLDTPPLQLDGGGFWPFGEADLTLSSAGNGWWSVKGESQNPVVSQLLPSLPIVAP</sequence>
<dbReference type="EMBL" id="FPBV01000052">
    <property type="protein sequence ID" value="SFV09191.1"/>
    <property type="molecule type" value="Genomic_DNA"/>
</dbReference>
<dbReference type="Gene3D" id="1.10.530.10">
    <property type="match status" value="1"/>
</dbReference>
<accession>A0A1I7LHN3</accession>
<dbReference type="SUPFAM" id="SSF53955">
    <property type="entry name" value="Lysozyme-like"/>
    <property type="match status" value="1"/>
</dbReference>